<dbReference type="Proteomes" id="UP000887578">
    <property type="component" value="Unplaced"/>
</dbReference>
<evidence type="ECO:0000313" key="1">
    <source>
        <dbReference type="Proteomes" id="UP000887578"/>
    </source>
</evidence>
<protein>
    <submittedName>
        <fullName evidence="2">Uncharacterized protein</fullName>
    </submittedName>
</protein>
<keyword evidence="1" id="KW-1185">Reference proteome</keyword>
<dbReference type="WBParaSite" id="PDA_v2.g25225.t1">
    <property type="protein sequence ID" value="PDA_v2.g25225.t1"/>
    <property type="gene ID" value="PDA_v2.g25225"/>
</dbReference>
<proteinExistence type="predicted"/>
<name>A0A914QDI1_9BILA</name>
<accession>A0A914QDI1</accession>
<reference evidence="2" key="1">
    <citation type="submission" date="2022-11" db="UniProtKB">
        <authorList>
            <consortium name="WormBaseParasite"/>
        </authorList>
    </citation>
    <scope>IDENTIFICATION</scope>
</reference>
<sequence length="126" mass="13571">MAIFIPVADGSKFCDGILCNSTTEFCGRIAGYSDPQFCINNAFLNFDLKNSFTANDSVNGVPSPVFRCPDIHIHGDNGILFQKKFSNSLHLVHSPLDVISRTGGPLNAAFVAEPGIELKEISVAEP</sequence>
<organism evidence="1 2">
    <name type="scientific">Panagrolaimus davidi</name>
    <dbReference type="NCBI Taxonomy" id="227884"/>
    <lineage>
        <taxon>Eukaryota</taxon>
        <taxon>Metazoa</taxon>
        <taxon>Ecdysozoa</taxon>
        <taxon>Nematoda</taxon>
        <taxon>Chromadorea</taxon>
        <taxon>Rhabditida</taxon>
        <taxon>Tylenchina</taxon>
        <taxon>Panagrolaimomorpha</taxon>
        <taxon>Panagrolaimoidea</taxon>
        <taxon>Panagrolaimidae</taxon>
        <taxon>Panagrolaimus</taxon>
    </lineage>
</organism>
<dbReference type="AlphaFoldDB" id="A0A914QDI1"/>
<evidence type="ECO:0000313" key="2">
    <source>
        <dbReference type="WBParaSite" id="PDA_v2.g25225.t1"/>
    </source>
</evidence>